<dbReference type="SUPFAM" id="SSF51445">
    <property type="entry name" value="(Trans)glycosidases"/>
    <property type="match status" value="1"/>
</dbReference>
<evidence type="ECO:0000313" key="2">
    <source>
        <dbReference type="EMBL" id="SHH42543.1"/>
    </source>
</evidence>
<dbReference type="EMBL" id="FQXE01000003">
    <property type="protein sequence ID" value="SHH42543.1"/>
    <property type="molecule type" value="Genomic_DNA"/>
</dbReference>
<dbReference type="GO" id="GO:0030980">
    <property type="term" value="P:alpha-glucan catabolic process"/>
    <property type="evidence" value="ECO:0007669"/>
    <property type="project" value="TreeGrafter"/>
</dbReference>
<dbReference type="RefSeq" id="WP_073102380.1">
    <property type="nucleotide sequence ID" value="NZ_FQXE01000003.1"/>
</dbReference>
<gene>
    <name evidence="2" type="ORF">SAMN04488135_103197</name>
</gene>
<evidence type="ECO:0000259" key="1">
    <source>
        <dbReference type="SMART" id="SM00642"/>
    </source>
</evidence>
<dbReference type="PANTHER" id="PTHR10357">
    <property type="entry name" value="ALPHA-AMYLASE FAMILY MEMBER"/>
    <property type="match status" value="1"/>
</dbReference>
<dbReference type="STRING" id="658167.SAMN04488135_103197"/>
<dbReference type="PANTHER" id="PTHR10357:SF216">
    <property type="entry name" value="MALTOOLIGOSYL TREHALOSE SYNTHASE-RELATED"/>
    <property type="match status" value="1"/>
</dbReference>
<dbReference type="Proteomes" id="UP000184226">
    <property type="component" value="Unassembled WGS sequence"/>
</dbReference>
<dbReference type="CDD" id="cd11336">
    <property type="entry name" value="AmyAc_MTSase"/>
    <property type="match status" value="1"/>
</dbReference>
<dbReference type="InterPro" id="IPR006047">
    <property type="entry name" value="GH13_cat_dom"/>
</dbReference>
<dbReference type="GO" id="GO:0047470">
    <property type="term" value="F:(1,4)-alpha-D-glucan 1-alpha-D-glucosylmutase activity"/>
    <property type="evidence" value="ECO:0007669"/>
    <property type="project" value="TreeGrafter"/>
</dbReference>
<feature type="domain" description="Glycosyl hydrolase family 13 catalytic" evidence="1">
    <location>
        <begin position="6"/>
        <end position="518"/>
    </location>
</feature>
<dbReference type="AlphaFoldDB" id="A0A1M5SWR8"/>
<dbReference type="Gene3D" id="3.30.1590.10">
    <property type="entry name" value="Maltooligosyl trehalose synthase, domain 2"/>
    <property type="match status" value="1"/>
</dbReference>
<accession>A0A1M5SWR8</accession>
<dbReference type="SMART" id="SM00642">
    <property type="entry name" value="Aamy"/>
    <property type="match status" value="1"/>
</dbReference>
<protein>
    <submittedName>
        <fullName evidence="2">Maltooligosyl trehalose synthase</fullName>
    </submittedName>
</protein>
<evidence type="ECO:0000313" key="3">
    <source>
        <dbReference type="Proteomes" id="UP000184226"/>
    </source>
</evidence>
<dbReference type="Gene3D" id="3.20.20.80">
    <property type="entry name" value="Glycosidases"/>
    <property type="match status" value="2"/>
</dbReference>
<reference evidence="2 3" key="1">
    <citation type="submission" date="2016-11" db="EMBL/GenBank/DDBJ databases">
        <authorList>
            <person name="Jaros S."/>
            <person name="Januszkiewicz K."/>
            <person name="Wedrychowicz H."/>
        </authorList>
    </citation>
    <scope>NUCLEOTIDE SEQUENCE [LARGE SCALE GENOMIC DNA]</scope>
    <source>
        <strain evidence="2 3">CGMCC 1.10190</strain>
    </source>
</reference>
<dbReference type="Gene3D" id="1.10.10.470">
    <property type="entry name" value="Maltooligosyl trehalose synthase, domain 4"/>
    <property type="match status" value="1"/>
</dbReference>
<dbReference type="GO" id="GO:0005992">
    <property type="term" value="P:trehalose biosynthetic process"/>
    <property type="evidence" value="ECO:0007669"/>
    <property type="project" value="TreeGrafter"/>
</dbReference>
<dbReference type="Pfam" id="PF00128">
    <property type="entry name" value="Alpha-amylase"/>
    <property type="match status" value="1"/>
</dbReference>
<name>A0A1M5SWR8_9BURK</name>
<sequence length="891" mass="98221">MMLRATARLQLHAGFTLRDACEQVPYYARLGVSHFYASPISRARPGSTHGYDVIDHSVVSPELGGMAALTALVERLRAHGMGLVLDIVPNHMATHAGNAWWWDVLQHGAASAYAAWLDIDWRPPDPDLAGKVMAPFLADPYGQTLAGGAIQLVFDDAAGSFQIEACGARYPLAPGSLPADGREAREVLALYDSSQSEGRRRLHELLERQHYRLAWWRCAADAINWRRFFEVSELIGVRVEQQAVFDAVHELPLRLFAEGLVDGLRVDHVDGLAEPLAYCRQLYRELRQRVAQRPGALSGDAPWLVVEKILANGETLGERWEVDGTSGYDFMDQAAAVLHDPAGEAALSAHWEALAQDARPVRELVHEARALMLRRHFGAERKGLLRALSRLARASAYTRDWTPEAIARVLDELLIVFPVYRSYAQPFGRDEVDAACFAKVMDQVRSRLGRDSRREQALLDLLDLWLGGGPAASAEDGDAVVPGLQAEAIRRFQQLTPPLAAKSLEDTVFYRYGRLLSRNEVGSDPAVLAISSEAFHQRNLWRASCAPRSLLATATHDHKRGEDLRARLAVLSEMPQAWAQASQRWLQWPDSGAPPAGAAQAGERYMLFQTLVGAWPLELAVDDGAGLQRYAERVVQWQTKALREAKISSGWFEPDLEYEQDSAQFVYDLMPGGRGHGLLRDIEQFARGIAPAGAVNSLAQTLLRVCSPGVPDLYQGTEFWDFSLVDPDNRRAVDYATRQAALDALDALDAQAGMPALVGSWKDGRLKQAVLARSLALRRDLPNVFAFGDYFCLPVLGAHSGHVLAFLRTWQDRHVFVLVPRLCSKAVGDGNGLPMIDPGFWGDTGVVLPRRYIGASLYDVLGGSRRQCAADGVLRLADVFADLPLALLLAD</sequence>
<proteinExistence type="predicted"/>
<dbReference type="InterPro" id="IPR012767">
    <property type="entry name" value="Trehalose_TreY"/>
</dbReference>
<dbReference type="InterPro" id="IPR017853">
    <property type="entry name" value="GH"/>
</dbReference>
<keyword evidence="3" id="KW-1185">Reference proteome</keyword>
<dbReference type="NCBIfam" id="TIGR02401">
    <property type="entry name" value="trehalose_TreY"/>
    <property type="match status" value="1"/>
</dbReference>
<dbReference type="OrthoDB" id="9761577at2"/>
<dbReference type="InterPro" id="IPR013797">
    <property type="entry name" value="Maltooligo_trehalose_synth_4"/>
</dbReference>
<organism evidence="2 3">
    <name type="scientific">Pollutimonas bauzanensis</name>
    <dbReference type="NCBI Taxonomy" id="658167"/>
    <lineage>
        <taxon>Bacteria</taxon>
        <taxon>Pseudomonadati</taxon>
        <taxon>Pseudomonadota</taxon>
        <taxon>Betaproteobacteria</taxon>
        <taxon>Burkholderiales</taxon>
        <taxon>Alcaligenaceae</taxon>
        <taxon>Pollutimonas</taxon>
    </lineage>
</organism>